<keyword evidence="9" id="KW-0275">Fatty acid biosynthesis</keyword>
<evidence type="ECO:0000256" key="1">
    <source>
        <dbReference type="ARBA" id="ARBA00009419"/>
    </source>
</evidence>
<dbReference type="InterPro" id="IPR013819">
    <property type="entry name" value="LipOase_C"/>
</dbReference>
<dbReference type="InterPro" id="IPR000907">
    <property type="entry name" value="LipOase"/>
</dbReference>
<dbReference type="GO" id="GO:0016702">
    <property type="term" value="F:oxidoreductase activity, acting on single donors with incorporation of molecular oxygen, incorporation of two atoms of oxygen"/>
    <property type="evidence" value="ECO:0007669"/>
    <property type="project" value="InterPro"/>
</dbReference>
<accession>A0AAP0BA65</accession>
<keyword evidence="5" id="KW-0276">Fatty acid metabolism</keyword>
<comment type="caution">
    <text evidence="10">Lacks conserved residue(s) required for the propagation of feature annotation.</text>
</comment>
<keyword evidence="14" id="KW-1185">Reference proteome</keyword>
<dbReference type="AlphaFoldDB" id="A0AAP0BA65"/>
<evidence type="ECO:0000256" key="7">
    <source>
        <dbReference type="ARBA" id="ARBA00023002"/>
    </source>
</evidence>
<evidence type="ECO:0000313" key="13">
    <source>
        <dbReference type="EMBL" id="KAK8933416.1"/>
    </source>
</evidence>
<evidence type="ECO:0000259" key="12">
    <source>
        <dbReference type="PROSITE" id="PS51393"/>
    </source>
</evidence>
<proteinExistence type="inferred from homology"/>
<sequence length="160" mass="18624">MQFGLTFHVKESEGIPGAVIVKNLQPAEFFLKLIIIDDFPDKSLIHFDCISWVYNVGKYTYDRVFFSNHSYLPKDIPNQLRSYTEEELRYLRGDDVNMKLEWDRVYNYAYFNDLGNIDRVPISHGRFSVGPLITLTPATVCGKPNIGMRLYFWIMVNNGV</sequence>
<dbReference type="Pfam" id="PF00305">
    <property type="entry name" value="Lipoxygenase"/>
    <property type="match status" value="1"/>
</dbReference>
<dbReference type="GO" id="GO:0006633">
    <property type="term" value="P:fatty acid biosynthetic process"/>
    <property type="evidence" value="ECO:0007669"/>
    <property type="project" value="UniProtKB-KW"/>
</dbReference>
<keyword evidence="3" id="KW-0479">Metal-binding</keyword>
<dbReference type="SUPFAM" id="SSF48484">
    <property type="entry name" value="Lipoxigenase"/>
    <property type="match status" value="1"/>
</dbReference>
<organism evidence="13 14">
    <name type="scientific">Platanthera zijinensis</name>
    <dbReference type="NCBI Taxonomy" id="2320716"/>
    <lineage>
        <taxon>Eukaryota</taxon>
        <taxon>Viridiplantae</taxon>
        <taxon>Streptophyta</taxon>
        <taxon>Embryophyta</taxon>
        <taxon>Tracheophyta</taxon>
        <taxon>Spermatophyta</taxon>
        <taxon>Magnoliopsida</taxon>
        <taxon>Liliopsida</taxon>
        <taxon>Asparagales</taxon>
        <taxon>Orchidaceae</taxon>
        <taxon>Orchidoideae</taxon>
        <taxon>Orchideae</taxon>
        <taxon>Orchidinae</taxon>
        <taxon>Platanthera</taxon>
    </lineage>
</organism>
<dbReference type="GO" id="GO:0034440">
    <property type="term" value="P:lipid oxidation"/>
    <property type="evidence" value="ECO:0007669"/>
    <property type="project" value="InterPro"/>
</dbReference>
<feature type="domain" description="PLAT" evidence="11">
    <location>
        <begin position="1"/>
        <end position="67"/>
    </location>
</feature>
<comment type="caution">
    <text evidence="13">The sequence shown here is derived from an EMBL/GenBank/DDBJ whole genome shotgun (WGS) entry which is preliminary data.</text>
</comment>
<evidence type="ECO:0000256" key="10">
    <source>
        <dbReference type="PROSITE-ProRule" id="PRU00152"/>
    </source>
</evidence>
<keyword evidence="2" id="KW-0444">Lipid biosynthesis</keyword>
<evidence type="ECO:0000256" key="3">
    <source>
        <dbReference type="ARBA" id="ARBA00022723"/>
    </source>
</evidence>
<dbReference type="PANTHER" id="PTHR11771">
    <property type="entry name" value="LIPOXYGENASE"/>
    <property type="match status" value="1"/>
</dbReference>
<dbReference type="Gene3D" id="2.60.60.20">
    <property type="entry name" value="PLAT/LH2 domain"/>
    <property type="match status" value="1"/>
</dbReference>
<dbReference type="InterPro" id="IPR036226">
    <property type="entry name" value="LipOase_C_sf"/>
</dbReference>
<evidence type="ECO:0000256" key="2">
    <source>
        <dbReference type="ARBA" id="ARBA00022516"/>
    </source>
</evidence>
<feature type="domain" description="Lipoxygenase" evidence="12">
    <location>
        <begin position="70"/>
        <end position="160"/>
    </location>
</feature>
<dbReference type="PRINTS" id="PR00468">
    <property type="entry name" value="PLTLPOXGNASE"/>
</dbReference>
<dbReference type="PROSITE" id="PS50095">
    <property type="entry name" value="PLAT"/>
    <property type="match status" value="1"/>
</dbReference>
<evidence type="ECO:0000256" key="6">
    <source>
        <dbReference type="ARBA" id="ARBA00022964"/>
    </source>
</evidence>
<dbReference type="SUPFAM" id="SSF49723">
    <property type="entry name" value="Lipase/lipooxygenase domain (PLAT/LH2 domain)"/>
    <property type="match status" value="1"/>
</dbReference>
<dbReference type="GO" id="GO:0031408">
    <property type="term" value="P:oxylipin biosynthetic process"/>
    <property type="evidence" value="ECO:0007669"/>
    <property type="project" value="UniProtKB-KW"/>
</dbReference>
<dbReference type="Gene3D" id="4.10.375.10">
    <property type="entry name" value="Lipoxygenase-1, Domain 2"/>
    <property type="match status" value="1"/>
</dbReference>
<reference evidence="13 14" key="1">
    <citation type="journal article" date="2022" name="Nat. Plants">
        <title>Genomes of leafy and leafless Platanthera orchids illuminate the evolution of mycoheterotrophy.</title>
        <authorList>
            <person name="Li M.H."/>
            <person name="Liu K.W."/>
            <person name="Li Z."/>
            <person name="Lu H.C."/>
            <person name="Ye Q.L."/>
            <person name="Zhang D."/>
            <person name="Wang J.Y."/>
            <person name="Li Y.F."/>
            <person name="Zhong Z.M."/>
            <person name="Liu X."/>
            <person name="Yu X."/>
            <person name="Liu D.K."/>
            <person name="Tu X.D."/>
            <person name="Liu B."/>
            <person name="Hao Y."/>
            <person name="Liao X.Y."/>
            <person name="Jiang Y.T."/>
            <person name="Sun W.H."/>
            <person name="Chen J."/>
            <person name="Chen Y.Q."/>
            <person name="Ai Y."/>
            <person name="Zhai J.W."/>
            <person name="Wu S.S."/>
            <person name="Zhou Z."/>
            <person name="Hsiao Y.Y."/>
            <person name="Wu W.L."/>
            <person name="Chen Y.Y."/>
            <person name="Lin Y.F."/>
            <person name="Hsu J.L."/>
            <person name="Li C.Y."/>
            <person name="Wang Z.W."/>
            <person name="Zhao X."/>
            <person name="Zhong W.Y."/>
            <person name="Ma X.K."/>
            <person name="Ma L."/>
            <person name="Huang J."/>
            <person name="Chen G.Z."/>
            <person name="Huang M.Z."/>
            <person name="Huang L."/>
            <person name="Peng D.H."/>
            <person name="Luo Y.B."/>
            <person name="Zou S.Q."/>
            <person name="Chen S.P."/>
            <person name="Lan S."/>
            <person name="Tsai W.C."/>
            <person name="Van de Peer Y."/>
            <person name="Liu Z.J."/>
        </authorList>
    </citation>
    <scope>NUCLEOTIDE SEQUENCE [LARGE SCALE GENOMIC DNA]</scope>
    <source>
        <strain evidence="13">Lor287</strain>
    </source>
</reference>
<keyword evidence="8" id="KW-0443">Lipid metabolism</keyword>
<evidence type="ECO:0000313" key="14">
    <source>
        <dbReference type="Proteomes" id="UP001418222"/>
    </source>
</evidence>
<dbReference type="Proteomes" id="UP001418222">
    <property type="component" value="Unassembled WGS sequence"/>
</dbReference>
<evidence type="ECO:0000256" key="5">
    <source>
        <dbReference type="ARBA" id="ARBA00022832"/>
    </source>
</evidence>
<name>A0AAP0BA65_9ASPA</name>
<dbReference type="GO" id="GO:0046872">
    <property type="term" value="F:metal ion binding"/>
    <property type="evidence" value="ECO:0007669"/>
    <property type="project" value="UniProtKB-KW"/>
</dbReference>
<keyword evidence="4" id="KW-0925">Oxylipin biosynthesis</keyword>
<evidence type="ECO:0000256" key="8">
    <source>
        <dbReference type="ARBA" id="ARBA00023098"/>
    </source>
</evidence>
<protein>
    <submittedName>
        <fullName evidence="13">Linoleate 9S-lipoxygenase-4</fullName>
    </submittedName>
</protein>
<evidence type="ECO:0000256" key="4">
    <source>
        <dbReference type="ARBA" id="ARBA00022767"/>
    </source>
</evidence>
<keyword evidence="6" id="KW-0223">Dioxygenase</keyword>
<keyword evidence="7" id="KW-0560">Oxidoreductase</keyword>
<dbReference type="InterPro" id="IPR036392">
    <property type="entry name" value="PLAT/LH2_dom_sf"/>
</dbReference>
<dbReference type="InterPro" id="IPR001024">
    <property type="entry name" value="PLAT/LH2_dom"/>
</dbReference>
<dbReference type="Pfam" id="PF01477">
    <property type="entry name" value="PLAT"/>
    <property type="match status" value="1"/>
</dbReference>
<comment type="similarity">
    <text evidence="1">Belongs to the lipoxygenase family.</text>
</comment>
<dbReference type="PROSITE" id="PS51393">
    <property type="entry name" value="LIPOXYGENASE_3"/>
    <property type="match status" value="1"/>
</dbReference>
<dbReference type="EMBL" id="JBBWWQ010000013">
    <property type="protein sequence ID" value="KAK8933416.1"/>
    <property type="molecule type" value="Genomic_DNA"/>
</dbReference>
<dbReference type="InterPro" id="IPR001246">
    <property type="entry name" value="LipOase_plant"/>
</dbReference>
<evidence type="ECO:0000259" key="11">
    <source>
        <dbReference type="PROSITE" id="PS50095"/>
    </source>
</evidence>
<gene>
    <name evidence="13" type="primary">LOX1.5</name>
    <name evidence="13" type="ORF">KSP39_PZI015885</name>
</gene>
<evidence type="ECO:0000256" key="9">
    <source>
        <dbReference type="ARBA" id="ARBA00023160"/>
    </source>
</evidence>